<dbReference type="GO" id="GO:0008881">
    <property type="term" value="F:glutamate racemase activity"/>
    <property type="evidence" value="ECO:0007669"/>
    <property type="project" value="UniProtKB-UniRule"/>
</dbReference>
<comment type="pathway">
    <text evidence="7">Cell wall biogenesis; peptidoglycan biosynthesis.</text>
</comment>
<feature type="active site" description="Proton donor/acceptor" evidence="7">
    <location>
        <position position="187"/>
    </location>
</feature>
<keyword evidence="4 7" id="KW-0573">Peptidoglycan synthesis</keyword>
<evidence type="ECO:0000256" key="1">
    <source>
        <dbReference type="ARBA" id="ARBA00001602"/>
    </source>
</evidence>
<evidence type="ECO:0000256" key="6">
    <source>
        <dbReference type="ARBA" id="ARBA00023316"/>
    </source>
</evidence>
<dbReference type="Pfam" id="PF01177">
    <property type="entry name" value="Asp_Glu_race"/>
    <property type="match status" value="1"/>
</dbReference>
<reference evidence="8" key="1">
    <citation type="submission" date="2019-11" db="EMBL/GenBank/DDBJ databases">
        <authorList>
            <person name="Feng L."/>
        </authorList>
    </citation>
    <scope>NUCLEOTIDE SEQUENCE</scope>
    <source>
        <strain evidence="8">IbartlettiiLFYP30</strain>
    </source>
</reference>
<keyword evidence="3 7" id="KW-0133">Cell shape</keyword>
<dbReference type="PANTHER" id="PTHR21198">
    <property type="entry name" value="GLUTAMATE RACEMASE"/>
    <property type="match status" value="1"/>
</dbReference>
<evidence type="ECO:0000256" key="4">
    <source>
        <dbReference type="ARBA" id="ARBA00022984"/>
    </source>
</evidence>
<accession>A0A6N3BH92</accession>
<comment type="function">
    <text evidence="7">Provides the (R)-glutamate required for cell wall biosynthesis.</text>
</comment>
<feature type="binding site" evidence="7">
    <location>
        <begin position="76"/>
        <end position="77"/>
    </location>
    <ligand>
        <name>substrate</name>
    </ligand>
</feature>
<dbReference type="InterPro" id="IPR004391">
    <property type="entry name" value="Glu_race"/>
</dbReference>
<evidence type="ECO:0000313" key="8">
    <source>
        <dbReference type="EMBL" id="VYU00997.1"/>
    </source>
</evidence>
<proteinExistence type="inferred from homology"/>
<feature type="active site" description="Proton donor/acceptor" evidence="7">
    <location>
        <position position="75"/>
    </location>
</feature>
<dbReference type="UniPathway" id="UPA00219"/>
<dbReference type="GO" id="GO:0009252">
    <property type="term" value="P:peptidoglycan biosynthetic process"/>
    <property type="evidence" value="ECO:0007669"/>
    <property type="project" value="UniProtKB-UniRule"/>
</dbReference>
<keyword evidence="5 7" id="KW-0413">Isomerase</keyword>
<dbReference type="InterPro" id="IPR018187">
    <property type="entry name" value="Asp/Glu_racemase_AS_1"/>
</dbReference>
<dbReference type="PANTHER" id="PTHR21198:SF3">
    <property type="entry name" value="GLUTAMATE RACEMASE"/>
    <property type="match status" value="1"/>
</dbReference>
<comment type="catalytic activity">
    <reaction evidence="1 7">
        <text>L-glutamate = D-glutamate</text>
        <dbReference type="Rhea" id="RHEA:12813"/>
        <dbReference type="ChEBI" id="CHEBI:29985"/>
        <dbReference type="ChEBI" id="CHEBI:29986"/>
        <dbReference type="EC" id="5.1.1.3"/>
    </reaction>
</comment>
<dbReference type="AlphaFoldDB" id="A0A6N3BH92"/>
<organism evidence="8">
    <name type="scientific">Intestinibacter bartlettii</name>
    <dbReference type="NCBI Taxonomy" id="261299"/>
    <lineage>
        <taxon>Bacteria</taxon>
        <taxon>Bacillati</taxon>
        <taxon>Bacillota</taxon>
        <taxon>Clostridia</taxon>
        <taxon>Peptostreptococcales</taxon>
        <taxon>Peptostreptococcaceae</taxon>
        <taxon>Intestinibacter</taxon>
    </lineage>
</organism>
<dbReference type="RefSeq" id="WP_024037870.1">
    <property type="nucleotide sequence ID" value="NZ_CACRUE010000024.1"/>
</dbReference>
<dbReference type="EMBL" id="CACRUE010000024">
    <property type="protein sequence ID" value="VYU00997.1"/>
    <property type="molecule type" value="Genomic_DNA"/>
</dbReference>
<dbReference type="EC" id="5.1.1.3" evidence="2 7"/>
<dbReference type="PROSITE" id="PS00923">
    <property type="entry name" value="ASP_GLU_RACEMASE_1"/>
    <property type="match status" value="1"/>
</dbReference>
<evidence type="ECO:0000256" key="5">
    <source>
        <dbReference type="ARBA" id="ARBA00023235"/>
    </source>
</evidence>
<feature type="binding site" evidence="7">
    <location>
        <begin position="44"/>
        <end position="45"/>
    </location>
    <ligand>
        <name>substrate</name>
    </ligand>
</feature>
<feature type="binding site" evidence="7">
    <location>
        <begin position="188"/>
        <end position="189"/>
    </location>
    <ligand>
        <name>substrate</name>
    </ligand>
</feature>
<dbReference type="GO" id="GO:0008360">
    <property type="term" value="P:regulation of cell shape"/>
    <property type="evidence" value="ECO:0007669"/>
    <property type="project" value="UniProtKB-KW"/>
</dbReference>
<gene>
    <name evidence="8" type="primary">yrpC</name>
    <name evidence="7" type="synonym">murI</name>
    <name evidence="8" type="ORF">IBLFYP30_01517</name>
</gene>
<dbReference type="NCBIfam" id="TIGR00067">
    <property type="entry name" value="glut_race"/>
    <property type="match status" value="1"/>
</dbReference>
<evidence type="ECO:0000256" key="2">
    <source>
        <dbReference type="ARBA" id="ARBA00013090"/>
    </source>
</evidence>
<dbReference type="InterPro" id="IPR015942">
    <property type="entry name" value="Asp/Glu/hydantoin_racemase"/>
</dbReference>
<dbReference type="SUPFAM" id="SSF53681">
    <property type="entry name" value="Aspartate/glutamate racemase"/>
    <property type="match status" value="2"/>
</dbReference>
<dbReference type="InterPro" id="IPR001920">
    <property type="entry name" value="Asp/Glu_race"/>
</dbReference>
<dbReference type="Gene3D" id="3.40.50.1860">
    <property type="match status" value="2"/>
</dbReference>
<feature type="binding site" evidence="7">
    <location>
        <begin position="12"/>
        <end position="13"/>
    </location>
    <ligand>
        <name>substrate</name>
    </ligand>
</feature>
<sequence>MDNSKKAIGVFDSGLGGISVLRDLKKLMPNEDFIYFGDSAYAPYGIKTKDEITKRCVEIIDFFIEKGVKAVVIACNTATSASANYLRKKYKDLPIIGMEPALKVATQGVKNNNIVVMATPLTLKEKKFETLMHKFRGNNKVVKMPCPKLVEIVENDLLDDETTVINQLKDYYKNVNVDNLDSVVLGCTHFIFYKDYLNEFLPETAHLVDGNMGTCKHVKEILEQKRELNEENHVGKIEIYNSSEDQKYMTLSNKLLAR</sequence>
<evidence type="ECO:0000256" key="7">
    <source>
        <dbReference type="HAMAP-Rule" id="MF_00258"/>
    </source>
</evidence>
<keyword evidence="6 7" id="KW-0961">Cell wall biogenesis/degradation</keyword>
<name>A0A6N3BH92_9FIRM</name>
<comment type="similarity">
    <text evidence="7">Belongs to the aspartate/glutamate racemases family.</text>
</comment>
<dbReference type="HAMAP" id="MF_00258">
    <property type="entry name" value="Glu_racemase"/>
    <property type="match status" value="1"/>
</dbReference>
<protein>
    <recommendedName>
        <fullName evidence="2 7">Glutamate racemase</fullName>
        <ecNumber evidence="2 7">5.1.1.3</ecNumber>
    </recommendedName>
</protein>
<evidence type="ECO:0000256" key="3">
    <source>
        <dbReference type="ARBA" id="ARBA00022960"/>
    </source>
</evidence>
<dbReference type="GO" id="GO:0071555">
    <property type="term" value="P:cell wall organization"/>
    <property type="evidence" value="ECO:0007669"/>
    <property type="project" value="UniProtKB-KW"/>
</dbReference>